<sequence>MPKENLTFDTLAAQAGSHADPNGAVAFPLYLSSNYRHLSLQAARNFDATTGYTYSRLATPNRRVLEKTLAQLEAGTHAFALSSGMAAIQLALSILKTGEEVISLDDLYGGDFRYFRYLESHAGIHFKQWNGEKVADLIAQITAKTRLIWLETPSNPTMKQLDIQTIANQVHAKNPQVLVAVDNTFLTPVYQRPLTLGADIVVHSATKYLSGHNDLLGGVLVCKDDELAKEYYDYYLTTGDTMSTFDSWLLLRSLKTLSVRMQRHTSNAQAVVEYLKQAPQVTKVLYPGKGGMVSFYLQSEAQVEHLLNHVKVISFAESLGGVESLITIPYYQTHADVAENQRARLGITPQLLRLSVGLEDPQDLIADLEQALSEK</sequence>
<comment type="cofactor">
    <cofactor evidence="1 4">
        <name>pyridoxal 5'-phosphate</name>
        <dbReference type="ChEBI" id="CHEBI:597326"/>
    </cofactor>
</comment>
<evidence type="ECO:0000256" key="3">
    <source>
        <dbReference type="ARBA" id="ARBA00022898"/>
    </source>
</evidence>
<evidence type="ECO:0000256" key="2">
    <source>
        <dbReference type="ARBA" id="ARBA00009077"/>
    </source>
</evidence>
<dbReference type="Pfam" id="PF01053">
    <property type="entry name" value="Cys_Met_Meta_PP"/>
    <property type="match status" value="1"/>
</dbReference>
<dbReference type="InterPro" id="IPR015421">
    <property type="entry name" value="PyrdxlP-dep_Trfase_major"/>
</dbReference>
<dbReference type="InterPro" id="IPR000277">
    <property type="entry name" value="Cys/Met-Metab_PyrdxlP-dep_enz"/>
</dbReference>
<evidence type="ECO:0000256" key="1">
    <source>
        <dbReference type="ARBA" id="ARBA00001933"/>
    </source>
</evidence>
<dbReference type="PROSITE" id="PS00868">
    <property type="entry name" value="CYS_MET_METAB_PP"/>
    <property type="match status" value="1"/>
</dbReference>
<keyword evidence="6" id="KW-1185">Reference proteome</keyword>
<comment type="similarity">
    <text evidence="2 4">Belongs to the trans-sulfuration enzymes family.</text>
</comment>
<dbReference type="RefSeq" id="WP_204775755.1">
    <property type="nucleotide sequence ID" value="NZ_JACJJQ010000001.1"/>
</dbReference>
<keyword evidence="5" id="KW-0808">Transferase</keyword>
<gene>
    <name evidence="5" type="ORF">H5993_00190</name>
</gene>
<dbReference type="SUPFAM" id="SSF53383">
    <property type="entry name" value="PLP-dependent transferases"/>
    <property type="match status" value="1"/>
</dbReference>
<dbReference type="PANTHER" id="PTHR11808">
    <property type="entry name" value="TRANS-SULFURATION ENZYME FAMILY MEMBER"/>
    <property type="match status" value="1"/>
</dbReference>
<dbReference type="CDD" id="cd00614">
    <property type="entry name" value="CGS_like"/>
    <property type="match status" value="1"/>
</dbReference>
<name>A0ABS2EMC0_9LACO</name>
<evidence type="ECO:0000313" key="5">
    <source>
        <dbReference type="EMBL" id="MBM6753187.1"/>
    </source>
</evidence>
<evidence type="ECO:0000313" key="6">
    <source>
        <dbReference type="Proteomes" id="UP000776629"/>
    </source>
</evidence>
<accession>A0ABS2EMC0</accession>
<proteinExistence type="inferred from homology"/>
<dbReference type="Gene3D" id="3.90.1150.10">
    <property type="entry name" value="Aspartate Aminotransferase, domain 1"/>
    <property type="match status" value="2"/>
</dbReference>
<dbReference type="InterPro" id="IPR015422">
    <property type="entry name" value="PyrdxlP-dep_Trfase_small"/>
</dbReference>
<dbReference type="Gene3D" id="3.40.640.10">
    <property type="entry name" value="Type I PLP-dependent aspartate aminotransferase-like (Major domain)"/>
    <property type="match status" value="1"/>
</dbReference>
<protein>
    <submittedName>
        <fullName evidence="5">PLP-dependent transferase</fullName>
    </submittedName>
</protein>
<comment type="caution">
    <text evidence="5">The sequence shown here is derived from an EMBL/GenBank/DDBJ whole genome shotgun (WGS) entry which is preliminary data.</text>
</comment>
<dbReference type="PANTHER" id="PTHR11808:SF90">
    <property type="entry name" value="CYSTATHIONINE GAMMA-SYNTHASE"/>
    <property type="match status" value="1"/>
</dbReference>
<evidence type="ECO:0000256" key="4">
    <source>
        <dbReference type="RuleBase" id="RU362118"/>
    </source>
</evidence>
<dbReference type="InterPro" id="IPR015424">
    <property type="entry name" value="PyrdxlP-dep_Trfase"/>
</dbReference>
<dbReference type="InterPro" id="IPR054542">
    <property type="entry name" value="Cys_met_metab_PP"/>
</dbReference>
<dbReference type="Proteomes" id="UP000776629">
    <property type="component" value="Unassembled WGS sequence"/>
</dbReference>
<dbReference type="EMBL" id="JACJJQ010000001">
    <property type="protein sequence ID" value="MBM6753187.1"/>
    <property type="molecule type" value="Genomic_DNA"/>
</dbReference>
<keyword evidence="3 4" id="KW-0663">Pyridoxal phosphate</keyword>
<organism evidence="5 6">
    <name type="scientific">Limosilactobacillus alvi</name>
    <dbReference type="NCBI Taxonomy" id="990412"/>
    <lineage>
        <taxon>Bacteria</taxon>
        <taxon>Bacillati</taxon>
        <taxon>Bacillota</taxon>
        <taxon>Bacilli</taxon>
        <taxon>Lactobacillales</taxon>
        <taxon>Lactobacillaceae</taxon>
        <taxon>Limosilactobacillus</taxon>
    </lineage>
</organism>
<reference evidence="5 6" key="1">
    <citation type="journal article" date="2021" name="Sci. Rep.">
        <title>The distribution of antibiotic resistance genes in chicken gut microbiota commensals.</title>
        <authorList>
            <person name="Juricova H."/>
            <person name="Matiasovicova J."/>
            <person name="Kubasova T."/>
            <person name="Cejkova D."/>
            <person name="Rychlik I."/>
        </authorList>
    </citation>
    <scope>NUCLEOTIDE SEQUENCE [LARGE SCALE GENOMIC DNA]</scope>
    <source>
        <strain evidence="5 6">An810</strain>
    </source>
</reference>
<dbReference type="PIRSF" id="PIRSF001434">
    <property type="entry name" value="CGS"/>
    <property type="match status" value="1"/>
</dbReference>
<dbReference type="GO" id="GO:0016740">
    <property type="term" value="F:transferase activity"/>
    <property type="evidence" value="ECO:0007669"/>
    <property type="project" value="UniProtKB-KW"/>
</dbReference>